<evidence type="ECO:0000256" key="3">
    <source>
        <dbReference type="ARBA" id="ARBA00022475"/>
    </source>
</evidence>
<dbReference type="PANTHER" id="PTHR30086">
    <property type="entry name" value="ARGININE EXPORTER PROTEIN ARGO"/>
    <property type="match status" value="1"/>
</dbReference>
<keyword evidence="5" id="KW-1133">Transmembrane helix</keyword>
<dbReference type="HOGENOM" id="CLU_079569_3_3_6"/>
<evidence type="ECO:0000256" key="1">
    <source>
        <dbReference type="ARBA" id="ARBA00004651"/>
    </source>
</evidence>
<accession>Q2SEK8</accession>
<keyword evidence="3" id="KW-1003">Cell membrane</keyword>
<dbReference type="EMBL" id="CP000155">
    <property type="protein sequence ID" value="ABC30916.1"/>
    <property type="molecule type" value="Genomic_DNA"/>
</dbReference>
<organism evidence="7 8">
    <name type="scientific">Hahella chejuensis (strain KCTC 2396)</name>
    <dbReference type="NCBI Taxonomy" id="349521"/>
    <lineage>
        <taxon>Bacteria</taxon>
        <taxon>Pseudomonadati</taxon>
        <taxon>Pseudomonadota</taxon>
        <taxon>Gammaproteobacteria</taxon>
        <taxon>Oceanospirillales</taxon>
        <taxon>Hahellaceae</taxon>
        <taxon>Hahella</taxon>
    </lineage>
</organism>
<protein>
    <submittedName>
        <fullName evidence="7">Putative threonine efflux protein</fullName>
    </submittedName>
</protein>
<dbReference type="KEGG" id="hch:HCH_04209"/>
<evidence type="ECO:0000313" key="8">
    <source>
        <dbReference type="Proteomes" id="UP000000238"/>
    </source>
</evidence>
<dbReference type="PANTHER" id="PTHR30086:SF14">
    <property type="entry name" value="HOMOSERINE_HOMOSERINE LACTONE EFFLUX PROTEIN"/>
    <property type="match status" value="1"/>
</dbReference>
<sequence>MVSLEYLMTSLIVVLLPGTGVLYTVSAGLMGGRRAALFASVGCTAGIIPHLLACALGLAAILHASSLAFQVVKYVGVAYLMYLAWVMWRESGVVAFDASAQEKKATSFAIKACLINILNPKLSIFFLAFLPQFVPHDAASPVSHMLLLSAIFMGMTLAVFTLYGLFANAVRAYITGSPKLMRWTQKTFAGAFVALGVKLATVER</sequence>
<keyword evidence="4" id="KW-0812">Transmembrane</keyword>
<dbReference type="GO" id="GO:0042970">
    <property type="term" value="F:homoserine transmembrane transporter activity"/>
    <property type="evidence" value="ECO:0007669"/>
    <property type="project" value="TreeGrafter"/>
</dbReference>
<dbReference type="eggNOG" id="COG1280">
    <property type="taxonomic scope" value="Bacteria"/>
</dbReference>
<keyword evidence="8" id="KW-1185">Reference proteome</keyword>
<comment type="similarity">
    <text evidence="2">Belongs to the Rht family.</text>
</comment>
<evidence type="ECO:0000256" key="4">
    <source>
        <dbReference type="ARBA" id="ARBA00022692"/>
    </source>
</evidence>
<proteinExistence type="inferred from homology"/>
<dbReference type="AlphaFoldDB" id="Q2SEK8"/>
<keyword evidence="6" id="KW-0472">Membrane</keyword>
<dbReference type="RefSeq" id="WP_011397983.1">
    <property type="nucleotide sequence ID" value="NC_007645.1"/>
</dbReference>
<evidence type="ECO:0000256" key="2">
    <source>
        <dbReference type="ARBA" id="ARBA00007928"/>
    </source>
</evidence>
<dbReference type="STRING" id="349521.HCH_04209"/>
<dbReference type="Proteomes" id="UP000000238">
    <property type="component" value="Chromosome"/>
</dbReference>
<evidence type="ECO:0000313" key="7">
    <source>
        <dbReference type="EMBL" id="ABC30916.1"/>
    </source>
</evidence>
<dbReference type="GO" id="GO:0005886">
    <property type="term" value="C:plasma membrane"/>
    <property type="evidence" value="ECO:0007669"/>
    <property type="project" value="UniProtKB-SubCell"/>
</dbReference>
<reference evidence="7 8" key="1">
    <citation type="journal article" date="2005" name="Nucleic Acids Res.">
        <title>Genomic blueprint of Hahella chejuensis, a marine microbe producing an algicidal agent.</title>
        <authorList>
            <person name="Jeong H."/>
            <person name="Yim J.H."/>
            <person name="Lee C."/>
            <person name="Choi S.-H."/>
            <person name="Park Y.K."/>
            <person name="Yoon S.H."/>
            <person name="Hur C.-G."/>
            <person name="Kang H.-Y."/>
            <person name="Kim D."/>
            <person name="Lee H.H."/>
            <person name="Park K.H."/>
            <person name="Park S.-H."/>
            <person name="Park H.-S."/>
            <person name="Lee H.K."/>
            <person name="Oh T.K."/>
            <person name="Kim J.F."/>
        </authorList>
    </citation>
    <scope>NUCLEOTIDE SEQUENCE [LARGE SCALE GENOMIC DNA]</scope>
    <source>
        <strain evidence="7 8">KCTC 2396</strain>
    </source>
</reference>
<dbReference type="OrthoDB" id="9804822at2"/>
<evidence type="ECO:0000256" key="6">
    <source>
        <dbReference type="ARBA" id="ARBA00023136"/>
    </source>
</evidence>
<name>Q2SEK8_HAHCH</name>
<dbReference type="PIRSF" id="PIRSF006324">
    <property type="entry name" value="LeuE"/>
    <property type="match status" value="1"/>
</dbReference>
<comment type="subcellular location">
    <subcellularLocation>
        <location evidence="1">Cell membrane</location>
        <topology evidence="1">Multi-pass membrane protein</topology>
    </subcellularLocation>
</comment>
<dbReference type="InterPro" id="IPR001123">
    <property type="entry name" value="LeuE-type"/>
</dbReference>
<evidence type="ECO:0000256" key="5">
    <source>
        <dbReference type="ARBA" id="ARBA00022989"/>
    </source>
</evidence>
<gene>
    <name evidence="7" type="ordered locus">HCH_04209</name>
</gene>
<dbReference type="Pfam" id="PF01810">
    <property type="entry name" value="LysE"/>
    <property type="match status" value="1"/>
</dbReference>